<dbReference type="Pfam" id="PF13460">
    <property type="entry name" value="NAD_binding_10"/>
    <property type="match status" value="1"/>
</dbReference>
<comment type="similarity">
    <text evidence="1">Belongs to the avfA family.</text>
</comment>
<accession>A0ABR3Z617</accession>
<proteinExistence type="inferred from homology"/>
<dbReference type="Proteomes" id="UP001583186">
    <property type="component" value="Unassembled WGS sequence"/>
</dbReference>
<gene>
    <name evidence="4" type="ORF">Sste5346_004803</name>
</gene>
<evidence type="ECO:0000256" key="1">
    <source>
        <dbReference type="ARBA" id="ARBA00038376"/>
    </source>
</evidence>
<keyword evidence="2" id="KW-0732">Signal</keyword>
<dbReference type="SUPFAM" id="SSF51735">
    <property type="entry name" value="NAD(P)-binding Rossmann-fold domains"/>
    <property type="match status" value="1"/>
</dbReference>
<dbReference type="EMBL" id="JAWCUI010000024">
    <property type="protein sequence ID" value="KAL1896064.1"/>
    <property type="molecule type" value="Genomic_DNA"/>
</dbReference>
<dbReference type="InterPro" id="IPR036291">
    <property type="entry name" value="NAD(P)-bd_dom_sf"/>
</dbReference>
<evidence type="ECO:0000256" key="2">
    <source>
        <dbReference type="SAM" id="SignalP"/>
    </source>
</evidence>
<comment type="caution">
    <text evidence="4">The sequence shown here is derived from an EMBL/GenBank/DDBJ whole genome shotgun (WGS) entry which is preliminary data.</text>
</comment>
<dbReference type="PANTHER" id="PTHR43355">
    <property type="entry name" value="FLAVIN REDUCTASE (NADPH)"/>
    <property type="match status" value="1"/>
</dbReference>
<organism evidence="4 5">
    <name type="scientific">Sporothrix stenoceras</name>
    <dbReference type="NCBI Taxonomy" id="5173"/>
    <lineage>
        <taxon>Eukaryota</taxon>
        <taxon>Fungi</taxon>
        <taxon>Dikarya</taxon>
        <taxon>Ascomycota</taxon>
        <taxon>Pezizomycotina</taxon>
        <taxon>Sordariomycetes</taxon>
        <taxon>Sordariomycetidae</taxon>
        <taxon>Ophiostomatales</taxon>
        <taxon>Ophiostomataceae</taxon>
        <taxon>Sporothrix</taxon>
    </lineage>
</organism>
<dbReference type="InterPro" id="IPR051606">
    <property type="entry name" value="Polyketide_Oxido-like"/>
</dbReference>
<sequence>MHFLLLGATGRTGLLVVAELLAQGHTAVALVRNLDKLPAQKGLTVIKGSPLAKADVEKAITATPTKIDACIFTLNTLRASDSPFAAQVTPPRFLADAAQVAADALLAHGISRLVITSTAGAGDSWPGLPWVSRAFMGWTNVKHALADHNIVDKEIRQTKTEWTLVRPVRLEFDTNKKTEMEVLDSRGSGRMKMSDCAHVAGLARFLVKVAVEGLYVRETIIVRDA</sequence>
<evidence type="ECO:0000313" key="5">
    <source>
        <dbReference type="Proteomes" id="UP001583186"/>
    </source>
</evidence>
<evidence type="ECO:0000259" key="3">
    <source>
        <dbReference type="Pfam" id="PF13460"/>
    </source>
</evidence>
<protein>
    <recommendedName>
        <fullName evidence="3">NAD(P)-binding domain-containing protein</fullName>
    </recommendedName>
</protein>
<dbReference type="Gene3D" id="3.40.50.720">
    <property type="entry name" value="NAD(P)-binding Rossmann-like Domain"/>
    <property type="match status" value="1"/>
</dbReference>
<feature type="signal peptide" evidence="2">
    <location>
        <begin position="1"/>
        <end position="29"/>
    </location>
</feature>
<name>A0ABR3Z617_9PEZI</name>
<keyword evidence="5" id="KW-1185">Reference proteome</keyword>
<feature type="domain" description="NAD(P)-binding" evidence="3">
    <location>
        <begin position="7"/>
        <end position="199"/>
    </location>
</feature>
<evidence type="ECO:0000313" key="4">
    <source>
        <dbReference type="EMBL" id="KAL1896064.1"/>
    </source>
</evidence>
<dbReference type="InterPro" id="IPR016040">
    <property type="entry name" value="NAD(P)-bd_dom"/>
</dbReference>
<dbReference type="PANTHER" id="PTHR43355:SF2">
    <property type="entry name" value="FLAVIN REDUCTASE (NADPH)"/>
    <property type="match status" value="1"/>
</dbReference>
<feature type="chain" id="PRO_5047168821" description="NAD(P)-binding domain-containing protein" evidence="2">
    <location>
        <begin position="30"/>
        <end position="225"/>
    </location>
</feature>
<reference evidence="4 5" key="1">
    <citation type="journal article" date="2024" name="IMA Fungus">
        <title>IMA Genome - F19 : A genome assembly and annotation guide to empower mycologists, including annotated draft genome sequences of Ceratocystis pirilliformis, Diaporthe australafricana, Fusarium ophioides, Paecilomyces lecythidis, and Sporothrix stenoceras.</title>
        <authorList>
            <person name="Aylward J."/>
            <person name="Wilson A.M."/>
            <person name="Visagie C.M."/>
            <person name="Spraker J."/>
            <person name="Barnes I."/>
            <person name="Buitendag C."/>
            <person name="Ceriani C."/>
            <person name="Del Mar Angel L."/>
            <person name="du Plessis D."/>
            <person name="Fuchs T."/>
            <person name="Gasser K."/>
            <person name="Kramer D."/>
            <person name="Li W."/>
            <person name="Munsamy K."/>
            <person name="Piso A."/>
            <person name="Price J.L."/>
            <person name="Sonnekus B."/>
            <person name="Thomas C."/>
            <person name="van der Nest A."/>
            <person name="van Dijk A."/>
            <person name="van Heerden A."/>
            <person name="van Vuuren N."/>
            <person name="Yilmaz N."/>
            <person name="Duong T.A."/>
            <person name="van der Merwe N.A."/>
            <person name="Wingfield M.J."/>
            <person name="Wingfield B.D."/>
        </authorList>
    </citation>
    <scope>NUCLEOTIDE SEQUENCE [LARGE SCALE GENOMIC DNA]</scope>
    <source>
        <strain evidence="4 5">CMW 5346</strain>
    </source>
</reference>